<sequence length="427" mass="48996">MAQKVERFCSPGKGNGLRAVSSLKAGELLFSTEPFACSVSKRVMKSTCENCLSRKDKLLWCSRCKIAHYCDASCQKQSWPEHKEECQRLKRLHPTIPTDSVRLVAKILSKLVNRSRSPAEKLYSLEELESHLSEMSEEKRSQLEDLGVALRMYLKEEADDLSPLAPGLDPISIIAKVTCNCFSISDGELQEVGVGLYPSVSLLNHACRPNCVMVFEGRILRLRAVQDIRPLEELTISYTDVMMPSQERRKRLQEQYYFLCDCEHCTAADKDSDMLSGPEKDWMSLQHNIPRLEHLQSEQKWEEVLLESQALINSCADTVTDRNVYLVRMLDFALDSCINQAQWDRALEFGIRTLQPYRLYYPDPHPARAVQLMRVGKLQHFLGRLAEARETLRQAYYVMKVTHGDEHALTNELRSKLEEIRMEMDSS</sequence>
<dbReference type="PROSITE" id="PS50280">
    <property type="entry name" value="SET"/>
    <property type="match status" value="1"/>
</dbReference>
<evidence type="ECO:0000256" key="8">
    <source>
        <dbReference type="ARBA" id="ARBA00047571"/>
    </source>
</evidence>
<feature type="domain" description="SET" evidence="10">
    <location>
        <begin position="3"/>
        <end position="239"/>
    </location>
</feature>
<dbReference type="PROSITE" id="PS01360">
    <property type="entry name" value="ZF_MYND_1"/>
    <property type="match status" value="1"/>
</dbReference>
<evidence type="ECO:0000313" key="12">
    <source>
        <dbReference type="EMBL" id="KAJ8341850.1"/>
    </source>
</evidence>
<dbReference type="PANTHER" id="PTHR12197:SF288">
    <property type="entry name" value="HISTONE-LYSINE N-METHYLTRANSFERASE SMYD3"/>
    <property type="match status" value="1"/>
</dbReference>
<dbReference type="InterPro" id="IPR050869">
    <property type="entry name" value="H3K4_H4K5_MeTrfase"/>
</dbReference>
<dbReference type="Pfam" id="PF01753">
    <property type="entry name" value="zf-MYND"/>
    <property type="match status" value="1"/>
</dbReference>
<evidence type="ECO:0000256" key="3">
    <source>
        <dbReference type="ARBA" id="ARBA00022679"/>
    </source>
</evidence>
<dbReference type="InterPro" id="IPR001214">
    <property type="entry name" value="SET_dom"/>
</dbReference>
<comment type="catalytic activity">
    <reaction evidence="8">
        <text>L-lysyl(4)-[histone H3] + 3 S-adenosyl-L-methionine = N(6),N(6),N(6)-trimethyl-L-lysyl(4)-[histone H3] + 3 S-adenosyl-L-homocysteine + 3 H(+)</text>
        <dbReference type="Rhea" id="RHEA:60260"/>
        <dbReference type="Rhea" id="RHEA-COMP:15537"/>
        <dbReference type="Rhea" id="RHEA-COMP:15547"/>
        <dbReference type="ChEBI" id="CHEBI:15378"/>
        <dbReference type="ChEBI" id="CHEBI:29969"/>
        <dbReference type="ChEBI" id="CHEBI:57856"/>
        <dbReference type="ChEBI" id="CHEBI:59789"/>
        <dbReference type="ChEBI" id="CHEBI:61961"/>
        <dbReference type="EC" id="2.1.1.354"/>
    </reaction>
</comment>
<evidence type="ECO:0000256" key="1">
    <source>
        <dbReference type="ARBA" id="ARBA00012182"/>
    </source>
</evidence>
<evidence type="ECO:0000256" key="6">
    <source>
        <dbReference type="ARBA" id="ARBA00022771"/>
    </source>
</evidence>
<proteinExistence type="predicted"/>
<evidence type="ECO:0000256" key="4">
    <source>
        <dbReference type="ARBA" id="ARBA00022691"/>
    </source>
</evidence>
<dbReference type="SUPFAM" id="SSF82199">
    <property type="entry name" value="SET domain"/>
    <property type="match status" value="1"/>
</dbReference>
<dbReference type="Proteomes" id="UP001152622">
    <property type="component" value="Chromosome 15"/>
</dbReference>
<organism evidence="12 13">
    <name type="scientific">Synaphobranchus kaupii</name>
    <name type="common">Kaup's arrowtooth eel</name>
    <dbReference type="NCBI Taxonomy" id="118154"/>
    <lineage>
        <taxon>Eukaryota</taxon>
        <taxon>Metazoa</taxon>
        <taxon>Chordata</taxon>
        <taxon>Craniata</taxon>
        <taxon>Vertebrata</taxon>
        <taxon>Euteleostomi</taxon>
        <taxon>Actinopterygii</taxon>
        <taxon>Neopterygii</taxon>
        <taxon>Teleostei</taxon>
        <taxon>Anguilliformes</taxon>
        <taxon>Synaphobranchidae</taxon>
        <taxon>Synaphobranchus</taxon>
    </lineage>
</organism>
<dbReference type="EC" id="2.1.1.354" evidence="1"/>
<dbReference type="OrthoDB" id="265717at2759"/>
<name>A0A9Q1IIJ7_SYNKA</name>
<dbReference type="Gene3D" id="1.10.220.160">
    <property type="match status" value="1"/>
</dbReference>
<evidence type="ECO:0000256" key="7">
    <source>
        <dbReference type="ARBA" id="ARBA00022833"/>
    </source>
</evidence>
<keyword evidence="2" id="KW-0489">Methyltransferase</keyword>
<keyword evidence="5" id="KW-0479">Metal-binding</keyword>
<evidence type="ECO:0000256" key="2">
    <source>
        <dbReference type="ARBA" id="ARBA00022603"/>
    </source>
</evidence>
<dbReference type="Gene3D" id="2.170.270.10">
    <property type="entry name" value="SET domain"/>
    <property type="match status" value="1"/>
</dbReference>
<keyword evidence="7" id="KW-0862">Zinc</keyword>
<dbReference type="Pfam" id="PF00856">
    <property type="entry name" value="SET"/>
    <property type="match status" value="1"/>
</dbReference>
<keyword evidence="6 9" id="KW-0863">Zinc-finger</keyword>
<gene>
    <name evidence="12" type="ORF">SKAU_G00341410</name>
</gene>
<dbReference type="AlphaFoldDB" id="A0A9Q1IIJ7"/>
<evidence type="ECO:0000259" key="11">
    <source>
        <dbReference type="PROSITE" id="PS50865"/>
    </source>
</evidence>
<dbReference type="PANTHER" id="PTHR12197">
    <property type="entry name" value="HISTONE-LYSINE N-METHYLTRANSFERASE SMYD"/>
    <property type="match status" value="1"/>
</dbReference>
<dbReference type="Gene3D" id="1.25.40.970">
    <property type="match status" value="1"/>
</dbReference>
<evidence type="ECO:0000259" key="10">
    <source>
        <dbReference type="PROSITE" id="PS50280"/>
    </source>
</evidence>
<keyword evidence="13" id="KW-1185">Reference proteome</keyword>
<dbReference type="InterPro" id="IPR002893">
    <property type="entry name" value="Znf_MYND"/>
</dbReference>
<dbReference type="PROSITE" id="PS50865">
    <property type="entry name" value="ZF_MYND_2"/>
    <property type="match status" value="1"/>
</dbReference>
<dbReference type="SMART" id="SM00317">
    <property type="entry name" value="SET"/>
    <property type="match status" value="1"/>
</dbReference>
<reference evidence="12" key="1">
    <citation type="journal article" date="2023" name="Science">
        <title>Genome structures resolve the early diversification of teleost fishes.</title>
        <authorList>
            <person name="Parey E."/>
            <person name="Louis A."/>
            <person name="Montfort J."/>
            <person name="Bouchez O."/>
            <person name="Roques C."/>
            <person name="Iampietro C."/>
            <person name="Lluch J."/>
            <person name="Castinel A."/>
            <person name="Donnadieu C."/>
            <person name="Desvignes T."/>
            <person name="Floi Bucao C."/>
            <person name="Jouanno E."/>
            <person name="Wen M."/>
            <person name="Mejri S."/>
            <person name="Dirks R."/>
            <person name="Jansen H."/>
            <person name="Henkel C."/>
            <person name="Chen W.J."/>
            <person name="Zahm M."/>
            <person name="Cabau C."/>
            <person name="Klopp C."/>
            <person name="Thompson A.W."/>
            <person name="Robinson-Rechavi M."/>
            <person name="Braasch I."/>
            <person name="Lecointre G."/>
            <person name="Bobe J."/>
            <person name="Postlethwait J.H."/>
            <person name="Berthelot C."/>
            <person name="Roest Crollius H."/>
            <person name="Guiguen Y."/>
        </authorList>
    </citation>
    <scope>NUCLEOTIDE SEQUENCE</scope>
    <source>
        <strain evidence="12">WJC10195</strain>
    </source>
</reference>
<dbReference type="GO" id="GO:0140999">
    <property type="term" value="F:histone H3K4 trimethyltransferase activity"/>
    <property type="evidence" value="ECO:0007669"/>
    <property type="project" value="UniProtKB-EC"/>
</dbReference>
<dbReference type="EMBL" id="JAINUF010000015">
    <property type="protein sequence ID" value="KAJ8341850.1"/>
    <property type="molecule type" value="Genomic_DNA"/>
</dbReference>
<feature type="domain" description="MYND-type" evidence="11">
    <location>
        <begin position="48"/>
        <end position="86"/>
    </location>
</feature>
<dbReference type="FunFam" id="2.170.270.10:FF:000013">
    <property type="entry name" value="Histone-lysine N-methyltransferase SMYD1 isoform 1"/>
    <property type="match status" value="1"/>
</dbReference>
<keyword evidence="4" id="KW-0949">S-adenosyl-L-methionine</keyword>
<dbReference type="GO" id="GO:0032259">
    <property type="term" value="P:methylation"/>
    <property type="evidence" value="ECO:0007669"/>
    <property type="project" value="UniProtKB-KW"/>
</dbReference>
<dbReference type="GO" id="GO:0005634">
    <property type="term" value="C:nucleus"/>
    <property type="evidence" value="ECO:0007669"/>
    <property type="project" value="TreeGrafter"/>
</dbReference>
<evidence type="ECO:0000313" key="13">
    <source>
        <dbReference type="Proteomes" id="UP001152622"/>
    </source>
</evidence>
<accession>A0A9Q1IIJ7</accession>
<dbReference type="InterPro" id="IPR011990">
    <property type="entry name" value="TPR-like_helical_dom_sf"/>
</dbReference>
<evidence type="ECO:0000256" key="5">
    <source>
        <dbReference type="ARBA" id="ARBA00022723"/>
    </source>
</evidence>
<dbReference type="InterPro" id="IPR046341">
    <property type="entry name" value="SET_dom_sf"/>
</dbReference>
<dbReference type="GO" id="GO:0008270">
    <property type="term" value="F:zinc ion binding"/>
    <property type="evidence" value="ECO:0007669"/>
    <property type="project" value="UniProtKB-KW"/>
</dbReference>
<protein>
    <recommendedName>
        <fullName evidence="1">[histone H3]-lysine(4) N-trimethyltransferase</fullName>
        <ecNumber evidence="1">2.1.1.354</ecNumber>
    </recommendedName>
</protein>
<evidence type="ECO:0000256" key="9">
    <source>
        <dbReference type="PROSITE-ProRule" id="PRU00134"/>
    </source>
</evidence>
<dbReference type="Gene3D" id="1.25.40.10">
    <property type="entry name" value="Tetratricopeptide repeat domain"/>
    <property type="match status" value="1"/>
</dbReference>
<dbReference type="Gene3D" id="6.10.140.2220">
    <property type="match status" value="1"/>
</dbReference>
<keyword evidence="3" id="KW-0808">Transferase</keyword>
<comment type="caution">
    <text evidence="12">The sequence shown here is derived from an EMBL/GenBank/DDBJ whole genome shotgun (WGS) entry which is preliminary data.</text>
</comment>